<dbReference type="EMBL" id="JAMKOV010000002">
    <property type="protein sequence ID" value="KAI8043775.1"/>
    <property type="molecule type" value="Genomic_DNA"/>
</dbReference>
<name>A0A9Q0BTX1_9MUSC</name>
<sequence length="69" mass="7236">MSSSAAKLALPCRPTVARHLAAPLSLGPNYLTTGVRHLTVILFFLATCAGQWSAKFAANGLSLLSPPEK</sequence>
<dbReference type="AlphaFoldDB" id="A0A9Q0BTX1"/>
<comment type="caution">
    <text evidence="1">The sequence shown here is derived from an EMBL/GenBank/DDBJ whole genome shotgun (WGS) entry which is preliminary data.</text>
</comment>
<reference evidence="1" key="1">
    <citation type="journal article" date="2023" name="Genome Biol. Evol.">
        <title>Long-read-based Genome Assembly of Drosophila gunungcola Reveals Fewer Chemosensory Genes in Flower-breeding Species.</title>
        <authorList>
            <person name="Negi A."/>
            <person name="Liao B.Y."/>
            <person name="Yeh S.D."/>
        </authorList>
    </citation>
    <scope>NUCLEOTIDE SEQUENCE</scope>
    <source>
        <strain evidence="1">Sukarami</strain>
    </source>
</reference>
<keyword evidence="2" id="KW-1185">Reference proteome</keyword>
<protein>
    <submittedName>
        <fullName evidence="1">Uncharacterized protein</fullName>
    </submittedName>
</protein>
<proteinExistence type="predicted"/>
<accession>A0A9Q0BTX1</accession>
<evidence type="ECO:0000313" key="1">
    <source>
        <dbReference type="EMBL" id="KAI8043775.1"/>
    </source>
</evidence>
<organism evidence="1 2">
    <name type="scientific">Drosophila gunungcola</name>
    <name type="common">fruit fly</name>
    <dbReference type="NCBI Taxonomy" id="103775"/>
    <lineage>
        <taxon>Eukaryota</taxon>
        <taxon>Metazoa</taxon>
        <taxon>Ecdysozoa</taxon>
        <taxon>Arthropoda</taxon>
        <taxon>Hexapoda</taxon>
        <taxon>Insecta</taxon>
        <taxon>Pterygota</taxon>
        <taxon>Neoptera</taxon>
        <taxon>Endopterygota</taxon>
        <taxon>Diptera</taxon>
        <taxon>Brachycera</taxon>
        <taxon>Muscomorpha</taxon>
        <taxon>Ephydroidea</taxon>
        <taxon>Drosophilidae</taxon>
        <taxon>Drosophila</taxon>
        <taxon>Sophophora</taxon>
    </lineage>
</organism>
<evidence type="ECO:0000313" key="2">
    <source>
        <dbReference type="Proteomes" id="UP001059596"/>
    </source>
</evidence>
<gene>
    <name evidence="1" type="ORF">M5D96_005113</name>
</gene>
<dbReference type="Proteomes" id="UP001059596">
    <property type="component" value="Unassembled WGS sequence"/>
</dbReference>